<evidence type="ECO:0000256" key="1">
    <source>
        <dbReference type="SAM" id="MobiDB-lite"/>
    </source>
</evidence>
<protein>
    <submittedName>
        <fullName evidence="3">Peptide-aspartate beta-dioxygenase</fullName>
        <ecNumber evidence="3">1.14.11.16</ecNumber>
    </submittedName>
</protein>
<dbReference type="GO" id="GO:0062101">
    <property type="term" value="F:peptidyl-aspartic acid 3-dioxygenase activity"/>
    <property type="evidence" value="ECO:0007669"/>
    <property type="project" value="UniProtKB-EC"/>
</dbReference>
<keyword evidence="3" id="KW-0560">Oxidoreductase</keyword>
<dbReference type="PANTHER" id="PTHR12366:SF32">
    <property type="entry name" value="ASPARTATE BETA-HYDROXYLASE ISOFORM X1"/>
    <property type="match status" value="1"/>
</dbReference>
<name>C6WBY5_ACTMD</name>
<dbReference type="Gene3D" id="2.60.120.330">
    <property type="entry name" value="B-lactam Antibiotic, Isopenicillin N Synthase, Chain"/>
    <property type="match status" value="1"/>
</dbReference>
<reference evidence="3 4" key="1">
    <citation type="journal article" date="2009" name="Stand. Genomic Sci.">
        <title>Complete genome sequence of Actinosynnema mirum type strain (101).</title>
        <authorList>
            <person name="Land M."/>
            <person name="Lapidus A."/>
            <person name="Mayilraj S."/>
            <person name="Chen F."/>
            <person name="Copeland A."/>
            <person name="Del Rio T.G."/>
            <person name="Nolan M."/>
            <person name="Lucas S."/>
            <person name="Tice H."/>
            <person name="Cheng J.F."/>
            <person name="Chertkov O."/>
            <person name="Bruce D."/>
            <person name="Goodwin L."/>
            <person name="Pitluck S."/>
            <person name="Rohde M."/>
            <person name="Goker M."/>
            <person name="Pati A."/>
            <person name="Ivanova N."/>
            <person name="Mavromatis K."/>
            <person name="Chen A."/>
            <person name="Palaniappan K."/>
            <person name="Hauser L."/>
            <person name="Chang Y.J."/>
            <person name="Jeffries C.C."/>
            <person name="Brettin T."/>
            <person name="Detter J.C."/>
            <person name="Han C."/>
            <person name="Chain P."/>
            <person name="Tindall B.J."/>
            <person name="Bristow J."/>
            <person name="Eisen J.A."/>
            <person name="Markowitz V."/>
            <person name="Hugenholtz P."/>
            <person name="Kyrpides N.C."/>
            <person name="Klenk H.P."/>
        </authorList>
    </citation>
    <scope>NUCLEOTIDE SEQUENCE [LARGE SCALE GENOMIC DNA]</scope>
    <source>
        <strain evidence="4">ATCC 29888 / DSM 43827 / JCM 3225 / NBRC 14064 / NCIMB 13271 / NRRL B-12336 / IMRU 3971 / 101</strain>
    </source>
</reference>
<feature type="domain" description="Aspartyl/asparaginy/proline hydroxylase" evidence="2">
    <location>
        <begin position="91"/>
        <end position="242"/>
    </location>
</feature>
<dbReference type="InterPro" id="IPR027443">
    <property type="entry name" value="IPNS-like_sf"/>
</dbReference>
<dbReference type="eggNOG" id="COG3555">
    <property type="taxonomic scope" value="Bacteria"/>
</dbReference>
<proteinExistence type="predicted"/>
<evidence type="ECO:0000259" key="2">
    <source>
        <dbReference type="Pfam" id="PF05118"/>
    </source>
</evidence>
<dbReference type="STRING" id="446462.Amir_3668"/>
<dbReference type="InterPro" id="IPR007803">
    <property type="entry name" value="Asp/Arg/Pro-Hydrxlase"/>
</dbReference>
<dbReference type="SUPFAM" id="SSF51197">
    <property type="entry name" value="Clavaminate synthase-like"/>
    <property type="match status" value="1"/>
</dbReference>
<evidence type="ECO:0000313" key="3">
    <source>
        <dbReference type="EMBL" id="ACU37552.1"/>
    </source>
</evidence>
<dbReference type="Pfam" id="PF05118">
    <property type="entry name" value="Asp_Arg_Hydrox"/>
    <property type="match status" value="1"/>
</dbReference>
<sequence>MSPLGTGKGHGLMETTTVTGRAERARQRYSDLITALLADGDEAAARACAELAVAQGVWRHPDQRPTHYVPSLPPIPVYDPARYWFTDYLRESYPRIRAELDSVTDPAVRGFLPVEESLLGEGRWDQVTFYDTGQRFDDACARFPVTAGVIEGIPEASSGGPGVVTLSWLHPGTHILPHCGGSNARQRVHLGLVVPEGPRMRVGDQVLRWKEGDCLVFDDSFEHEVWHEGSEPRVVLLMDVSHADLDDSVRDWILSARSAFNERIRAYMEERGIARAEMVDGVLQLVADGGATSLFTRHLREVDASAVELRDGKVSYE</sequence>
<dbReference type="InterPro" id="IPR039038">
    <property type="entry name" value="ASPH"/>
</dbReference>
<dbReference type="HOGENOM" id="CLU_034033_0_0_11"/>
<dbReference type="Proteomes" id="UP000002213">
    <property type="component" value="Chromosome"/>
</dbReference>
<gene>
    <name evidence="3" type="ordered locus">Amir_3668</name>
</gene>
<organism evidence="3 4">
    <name type="scientific">Actinosynnema mirum (strain ATCC 29888 / DSM 43827 / JCM 3225 / NBRC 14064 / NCIMB 13271 / NRRL B-12336 / IMRU 3971 / 101)</name>
    <dbReference type="NCBI Taxonomy" id="446462"/>
    <lineage>
        <taxon>Bacteria</taxon>
        <taxon>Bacillati</taxon>
        <taxon>Actinomycetota</taxon>
        <taxon>Actinomycetes</taxon>
        <taxon>Pseudonocardiales</taxon>
        <taxon>Pseudonocardiaceae</taxon>
        <taxon>Actinosynnema</taxon>
    </lineage>
</organism>
<keyword evidence="3" id="KW-0223">Dioxygenase</keyword>
<dbReference type="KEGG" id="ami:Amir_3668"/>
<dbReference type="EC" id="1.14.11.16" evidence="3"/>
<feature type="compositionally biased region" description="Gly residues" evidence="1">
    <location>
        <begin position="1"/>
        <end position="10"/>
    </location>
</feature>
<evidence type="ECO:0000313" key="4">
    <source>
        <dbReference type="Proteomes" id="UP000002213"/>
    </source>
</evidence>
<dbReference type="AlphaFoldDB" id="C6WBY5"/>
<dbReference type="PANTHER" id="PTHR12366">
    <property type="entry name" value="ASPARTYL/ASPARAGINYL BETA-HYDROXYLASE"/>
    <property type="match status" value="1"/>
</dbReference>
<dbReference type="EMBL" id="CP001630">
    <property type="protein sequence ID" value="ACU37552.1"/>
    <property type="molecule type" value="Genomic_DNA"/>
</dbReference>
<keyword evidence="4" id="KW-1185">Reference proteome</keyword>
<feature type="region of interest" description="Disordered" evidence="1">
    <location>
        <begin position="1"/>
        <end position="21"/>
    </location>
</feature>
<accession>C6WBY5</accession>